<sequence length="240" mass="26053">MATSERGNDKPKKKRFSQLKQVFELASRERPRILWEMIGIVVGMALLGAVIGGSFGHPIYGGFLAVLIGVLAAMWLLSKTAERAAYASLEGQPGAGGALLQSVRGWAVEQEPVAIEGGRNPSMHDAALVYRAVGRPGVVLVAEGPRGRATRLLANESKKTARLVPNVPVHTFRLGHDEGEDATRPTMLTKQMRKLPKNLTKHEVGEVDRRLHALGRVKAPIPAGIDPTKARQMGKGQRRR</sequence>
<protein>
    <recommendedName>
        <fullName evidence="5">DUF4191 domain-containing protein</fullName>
    </recommendedName>
</protein>
<gene>
    <name evidence="3" type="ORF">NCTC7915_01198</name>
</gene>
<keyword evidence="2" id="KW-0812">Transmembrane</keyword>
<keyword evidence="2" id="KW-1133">Transmembrane helix</keyword>
<feature type="transmembrane region" description="Helical" evidence="2">
    <location>
        <begin position="33"/>
        <end position="53"/>
    </location>
</feature>
<dbReference type="Pfam" id="PF13829">
    <property type="entry name" value="DUF4191"/>
    <property type="match status" value="1"/>
</dbReference>
<keyword evidence="2" id="KW-0472">Membrane</keyword>
<dbReference type="Proteomes" id="UP000254118">
    <property type="component" value="Unassembled WGS sequence"/>
</dbReference>
<dbReference type="EMBL" id="UFYA01000001">
    <property type="protein sequence ID" value="STD09391.1"/>
    <property type="molecule type" value="Genomic_DNA"/>
</dbReference>
<evidence type="ECO:0008006" key="5">
    <source>
        <dbReference type="Google" id="ProtNLM"/>
    </source>
</evidence>
<dbReference type="RefSeq" id="WP_115030583.1">
    <property type="nucleotide sequence ID" value="NZ_UFYA01000001.1"/>
</dbReference>
<reference evidence="3 4" key="1">
    <citation type="submission" date="2018-06" db="EMBL/GenBank/DDBJ databases">
        <authorList>
            <consortium name="Pathogen Informatics"/>
            <person name="Doyle S."/>
        </authorList>
    </citation>
    <scope>NUCLEOTIDE SEQUENCE [LARGE SCALE GENOMIC DNA]</scope>
    <source>
        <strain evidence="3 4">NCTC7915</strain>
    </source>
</reference>
<accession>A0AA46H0H0</accession>
<feature type="region of interest" description="Disordered" evidence="1">
    <location>
        <begin position="221"/>
        <end position="240"/>
    </location>
</feature>
<proteinExistence type="predicted"/>
<feature type="transmembrane region" description="Helical" evidence="2">
    <location>
        <begin position="59"/>
        <end position="77"/>
    </location>
</feature>
<evidence type="ECO:0000313" key="4">
    <source>
        <dbReference type="Proteomes" id="UP000254118"/>
    </source>
</evidence>
<evidence type="ECO:0000313" key="3">
    <source>
        <dbReference type="EMBL" id="STD09391.1"/>
    </source>
</evidence>
<name>A0AA46H0H0_9MICO</name>
<dbReference type="InterPro" id="IPR025445">
    <property type="entry name" value="DUF4191"/>
</dbReference>
<dbReference type="AlphaFoldDB" id="A0AA46H0H0"/>
<comment type="caution">
    <text evidence="3">The sequence shown here is derived from an EMBL/GenBank/DDBJ whole genome shotgun (WGS) entry which is preliminary data.</text>
</comment>
<organism evidence="3 4">
    <name type="scientific">Dermatophilus congolensis</name>
    <dbReference type="NCBI Taxonomy" id="1863"/>
    <lineage>
        <taxon>Bacteria</taxon>
        <taxon>Bacillati</taxon>
        <taxon>Actinomycetota</taxon>
        <taxon>Actinomycetes</taxon>
        <taxon>Micrococcales</taxon>
        <taxon>Dermatophilaceae</taxon>
        <taxon>Dermatophilus</taxon>
    </lineage>
</organism>
<evidence type="ECO:0000256" key="1">
    <source>
        <dbReference type="SAM" id="MobiDB-lite"/>
    </source>
</evidence>
<evidence type="ECO:0000256" key="2">
    <source>
        <dbReference type="SAM" id="Phobius"/>
    </source>
</evidence>